<sequence>MGNVFPIPDLSMSTEAALFTAHDGHRTKYIAVPERAIRHLVGQPSPWRLCDGEIPSMPSALTDRVLSWVNPQLRRIAVAPAAELGLLASNTDSFASVFGVDGLEGDRPGCVGRVVLDAPQLERLPDCWRPQFLKALDH</sequence>
<accession>A0A1G6ZSX1</accession>
<keyword evidence="2" id="KW-1185">Reference proteome</keyword>
<evidence type="ECO:0000313" key="1">
    <source>
        <dbReference type="EMBL" id="SDE05874.1"/>
    </source>
</evidence>
<dbReference type="STRING" id="265719.SAMN04488509_11583"/>
<protein>
    <submittedName>
        <fullName evidence="1">Uncharacterized protein</fullName>
    </submittedName>
</protein>
<name>A0A1G6ZSX1_9GAMM</name>
<dbReference type="EMBL" id="FNAG01000015">
    <property type="protein sequence ID" value="SDE05874.1"/>
    <property type="molecule type" value="Genomic_DNA"/>
</dbReference>
<proteinExistence type="predicted"/>
<organism evidence="1 2">
    <name type="scientific">Aquimonas voraii</name>
    <dbReference type="NCBI Taxonomy" id="265719"/>
    <lineage>
        <taxon>Bacteria</taxon>
        <taxon>Pseudomonadati</taxon>
        <taxon>Pseudomonadota</taxon>
        <taxon>Gammaproteobacteria</taxon>
        <taxon>Lysobacterales</taxon>
        <taxon>Lysobacteraceae</taxon>
        <taxon>Aquimonas</taxon>
    </lineage>
</organism>
<gene>
    <name evidence="1" type="ORF">SAMN04488509_11583</name>
</gene>
<dbReference type="AlphaFoldDB" id="A0A1G6ZSX1"/>
<evidence type="ECO:0000313" key="2">
    <source>
        <dbReference type="Proteomes" id="UP000199603"/>
    </source>
</evidence>
<dbReference type="Proteomes" id="UP000199603">
    <property type="component" value="Unassembled WGS sequence"/>
</dbReference>
<reference evidence="1 2" key="1">
    <citation type="submission" date="2016-10" db="EMBL/GenBank/DDBJ databases">
        <authorList>
            <person name="de Groot N.N."/>
        </authorList>
    </citation>
    <scope>NUCLEOTIDE SEQUENCE [LARGE SCALE GENOMIC DNA]</scope>
    <source>
        <strain evidence="1 2">DSM 16957</strain>
    </source>
</reference>